<protein>
    <submittedName>
        <fullName evidence="1">Uncharacterized protein</fullName>
    </submittedName>
</protein>
<comment type="caution">
    <text evidence="1">The sequence shown here is derived from an EMBL/GenBank/DDBJ whole genome shotgun (WGS) entry which is preliminary data.</text>
</comment>
<proteinExistence type="predicted"/>
<reference evidence="1" key="1">
    <citation type="journal article" date="2023" name="PLoS Negl. Trop. Dis.">
        <title>A genome sequence for Biomphalaria pfeifferi, the major vector snail for the human-infecting parasite Schistosoma mansoni.</title>
        <authorList>
            <person name="Bu L."/>
            <person name="Lu L."/>
            <person name="Laidemitt M.R."/>
            <person name="Zhang S.M."/>
            <person name="Mutuku M."/>
            <person name="Mkoji G."/>
            <person name="Steinauer M."/>
            <person name="Loker E.S."/>
        </authorList>
    </citation>
    <scope>NUCLEOTIDE SEQUENCE</scope>
    <source>
        <strain evidence="1">KasaAsao</strain>
    </source>
</reference>
<evidence type="ECO:0000313" key="2">
    <source>
        <dbReference type="Proteomes" id="UP001233172"/>
    </source>
</evidence>
<sequence>MRHKPLRNRANKPEDVCYLMEATRALDQISVCDRNRSMIDGRHVTDLHSIQGNGDLYEVFPLMSYSVIIDVKKHSKKKMSPRHHSFLSFPLCISPFTCRYLFSTPSVSCCRESWAAPDQFDVGIRFVEAFSNLPSLSSKEKILFLNKSLTTVLKFSEPQMDLYSQFPSKQYVYICV</sequence>
<accession>A0AAD8BHS9</accession>
<dbReference type="AlphaFoldDB" id="A0AAD8BHS9"/>
<reference evidence="1" key="2">
    <citation type="submission" date="2023-04" db="EMBL/GenBank/DDBJ databases">
        <authorList>
            <person name="Bu L."/>
            <person name="Lu L."/>
            <person name="Laidemitt M.R."/>
            <person name="Zhang S.M."/>
            <person name="Mutuku M."/>
            <person name="Mkoji G."/>
            <person name="Steinauer M."/>
            <person name="Loker E.S."/>
        </authorList>
    </citation>
    <scope>NUCLEOTIDE SEQUENCE</scope>
    <source>
        <strain evidence="1">KasaAsao</strain>
        <tissue evidence="1">Whole Snail</tissue>
    </source>
</reference>
<keyword evidence="2" id="KW-1185">Reference proteome</keyword>
<dbReference type="EMBL" id="JASAOG010000076">
    <property type="protein sequence ID" value="KAK0054631.1"/>
    <property type="molecule type" value="Genomic_DNA"/>
</dbReference>
<dbReference type="Proteomes" id="UP001233172">
    <property type="component" value="Unassembled WGS sequence"/>
</dbReference>
<evidence type="ECO:0000313" key="1">
    <source>
        <dbReference type="EMBL" id="KAK0054631.1"/>
    </source>
</evidence>
<organism evidence="1 2">
    <name type="scientific">Biomphalaria pfeifferi</name>
    <name type="common">Bloodfluke planorb</name>
    <name type="synonym">Freshwater snail</name>
    <dbReference type="NCBI Taxonomy" id="112525"/>
    <lineage>
        <taxon>Eukaryota</taxon>
        <taxon>Metazoa</taxon>
        <taxon>Spiralia</taxon>
        <taxon>Lophotrochozoa</taxon>
        <taxon>Mollusca</taxon>
        <taxon>Gastropoda</taxon>
        <taxon>Heterobranchia</taxon>
        <taxon>Euthyneura</taxon>
        <taxon>Panpulmonata</taxon>
        <taxon>Hygrophila</taxon>
        <taxon>Lymnaeoidea</taxon>
        <taxon>Planorbidae</taxon>
        <taxon>Biomphalaria</taxon>
    </lineage>
</organism>
<gene>
    <name evidence="1" type="ORF">Bpfe_015976</name>
</gene>
<name>A0AAD8BHS9_BIOPF</name>